<dbReference type="GO" id="GO:0004252">
    <property type="term" value="F:serine-type endopeptidase activity"/>
    <property type="evidence" value="ECO:0007669"/>
    <property type="project" value="InterPro"/>
</dbReference>
<comment type="similarity">
    <text evidence="2">Belongs to the peptidase S54 family.</text>
</comment>
<dbReference type="PANTHER" id="PTHR43066">
    <property type="entry name" value="RHOMBOID-RELATED PROTEIN"/>
    <property type="match status" value="1"/>
</dbReference>
<protein>
    <submittedName>
        <fullName evidence="10">Rhomboid family intramembrane serine protease</fullName>
    </submittedName>
</protein>
<keyword evidence="3 10" id="KW-0645">Protease</keyword>
<dbReference type="PANTHER" id="PTHR43066:SF1">
    <property type="entry name" value="RHOMBOID PROTEIN 2"/>
    <property type="match status" value="1"/>
</dbReference>
<dbReference type="Pfam" id="PF01694">
    <property type="entry name" value="Rhomboid"/>
    <property type="match status" value="1"/>
</dbReference>
<organism evidence="10 11">
    <name type="scientific">Halorussus limi</name>
    <dbReference type="NCBI Taxonomy" id="2938695"/>
    <lineage>
        <taxon>Archaea</taxon>
        <taxon>Methanobacteriati</taxon>
        <taxon>Methanobacteriota</taxon>
        <taxon>Stenosarchaea group</taxon>
        <taxon>Halobacteria</taxon>
        <taxon>Halobacteriales</taxon>
        <taxon>Haladaptataceae</taxon>
        <taxon>Halorussus</taxon>
    </lineage>
</organism>
<evidence type="ECO:0000313" key="11">
    <source>
        <dbReference type="Proteomes" id="UP000830729"/>
    </source>
</evidence>
<gene>
    <name evidence="10" type="ORF">M0R89_10310</name>
</gene>
<keyword evidence="5" id="KW-0378">Hydrolase</keyword>
<keyword evidence="11" id="KW-1185">Reference proteome</keyword>
<evidence type="ECO:0000256" key="2">
    <source>
        <dbReference type="ARBA" id="ARBA00009045"/>
    </source>
</evidence>
<comment type="subcellular location">
    <subcellularLocation>
        <location evidence="1">Membrane</location>
        <topology evidence="1">Multi-pass membrane protein</topology>
    </subcellularLocation>
</comment>
<dbReference type="Gene3D" id="1.20.1540.10">
    <property type="entry name" value="Rhomboid-like"/>
    <property type="match status" value="1"/>
</dbReference>
<reference evidence="10 11" key="1">
    <citation type="submission" date="2022-04" db="EMBL/GenBank/DDBJ databases">
        <title>Diverse halophilic archaea isolated from saline environments.</title>
        <authorList>
            <person name="Cui H.-L."/>
        </authorList>
    </citation>
    <scope>NUCLEOTIDE SEQUENCE [LARGE SCALE GENOMIC DNA]</scope>
    <source>
        <strain evidence="10 11">XZYJT49</strain>
    </source>
</reference>
<sequence length="220" mass="23409">MLRKAREFLNQNPLTPSIAVAVTVLLVVQIYVAAASTSLFEFLFVAQAQLTPGLLLAPYSHGSVAHLITNVGLLFLFGWLCEAEMTSREFLGFVVAVAYASTVAQVVIDAVLSGSAGTLGLSGVAYALPPLYAVIRLPEIRDKGTNASFIEMWGSAVVLSVLIPFIMAGIVPLNLSSYMGAEPAKVTHSFGFLAGLLYGTVKITSRPSRRSESRRSADAD</sequence>
<evidence type="ECO:0000256" key="7">
    <source>
        <dbReference type="ARBA" id="ARBA00023136"/>
    </source>
</evidence>
<dbReference type="Proteomes" id="UP000830729">
    <property type="component" value="Chromosome"/>
</dbReference>
<evidence type="ECO:0000256" key="4">
    <source>
        <dbReference type="ARBA" id="ARBA00022692"/>
    </source>
</evidence>
<evidence type="ECO:0000259" key="9">
    <source>
        <dbReference type="Pfam" id="PF01694"/>
    </source>
</evidence>
<dbReference type="InterPro" id="IPR022764">
    <property type="entry name" value="Peptidase_S54_rhomboid_dom"/>
</dbReference>
<name>A0A8U0HPQ8_9EURY</name>
<evidence type="ECO:0000256" key="6">
    <source>
        <dbReference type="ARBA" id="ARBA00022989"/>
    </source>
</evidence>
<feature type="transmembrane region" description="Helical" evidence="8">
    <location>
        <begin position="20"/>
        <end position="44"/>
    </location>
</feature>
<dbReference type="KEGG" id="halx:M0R89_10310"/>
<feature type="transmembrane region" description="Helical" evidence="8">
    <location>
        <begin position="156"/>
        <end position="175"/>
    </location>
</feature>
<dbReference type="GeneID" id="72185595"/>
<dbReference type="GO" id="GO:0006508">
    <property type="term" value="P:proteolysis"/>
    <property type="evidence" value="ECO:0007669"/>
    <property type="project" value="UniProtKB-KW"/>
</dbReference>
<dbReference type="GO" id="GO:0016020">
    <property type="term" value="C:membrane"/>
    <property type="evidence" value="ECO:0007669"/>
    <property type="project" value="UniProtKB-SubCell"/>
</dbReference>
<dbReference type="SUPFAM" id="SSF144091">
    <property type="entry name" value="Rhomboid-like"/>
    <property type="match status" value="1"/>
</dbReference>
<keyword evidence="7 8" id="KW-0472">Membrane</keyword>
<dbReference type="EMBL" id="CP096659">
    <property type="protein sequence ID" value="UPV72940.1"/>
    <property type="molecule type" value="Genomic_DNA"/>
</dbReference>
<feature type="transmembrane region" description="Helical" evidence="8">
    <location>
        <begin position="64"/>
        <end position="81"/>
    </location>
</feature>
<keyword evidence="6 8" id="KW-1133">Transmembrane helix</keyword>
<dbReference type="AlphaFoldDB" id="A0A8U0HPQ8"/>
<accession>A0A8U0HPQ8</accession>
<dbReference type="InterPro" id="IPR035952">
    <property type="entry name" value="Rhomboid-like_sf"/>
</dbReference>
<evidence type="ECO:0000256" key="8">
    <source>
        <dbReference type="SAM" id="Phobius"/>
    </source>
</evidence>
<feature type="transmembrane region" description="Helical" evidence="8">
    <location>
        <begin position="114"/>
        <end position="135"/>
    </location>
</feature>
<evidence type="ECO:0000256" key="5">
    <source>
        <dbReference type="ARBA" id="ARBA00022801"/>
    </source>
</evidence>
<dbReference type="RefSeq" id="WP_248648999.1">
    <property type="nucleotide sequence ID" value="NZ_CP096659.1"/>
</dbReference>
<evidence type="ECO:0000256" key="1">
    <source>
        <dbReference type="ARBA" id="ARBA00004141"/>
    </source>
</evidence>
<keyword evidence="4 8" id="KW-0812">Transmembrane</keyword>
<feature type="domain" description="Peptidase S54 rhomboid" evidence="9">
    <location>
        <begin position="54"/>
        <end position="202"/>
    </location>
</feature>
<proteinExistence type="inferred from homology"/>
<feature type="transmembrane region" description="Helical" evidence="8">
    <location>
        <begin position="90"/>
        <end position="108"/>
    </location>
</feature>
<evidence type="ECO:0000313" key="10">
    <source>
        <dbReference type="EMBL" id="UPV72940.1"/>
    </source>
</evidence>
<evidence type="ECO:0000256" key="3">
    <source>
        <dbReference type="ARBA" id="ARBA00022670"/>
    </source>
</evidence>
<feature type="transmembrane region" description="Helical" evidence="8">
    <location>
        <begin position="187"/>
        <end position="205"/>
    </location>
</feature>